<organism evidence="1 2">
    <name type="scientific">Coffea canephora</name>
    <name type="common">Robusta coffee</name>
    <dbReference type="NCBI Taxonomy" id="49390"/>
    <lineage>
        <taxon>Eukaryota</taxon>
        <taxon>Viridiplantae</taxon>
        <taxon>Streptophyta</taxon>
        <taxon>Embryophyta</taxon>
        <taxon>Tracheophyta</taxon>
        <taxon>Spermatophyta</taxon>
        <taxon>Magnoliopsida</taxon>
        <taxon>eudicotyledons</taxon>
        <taxon>Gunneridae</taxon>
        <taxon>Pentapetalae</taxon>
        <taxon>asterids</taxon>
        <taxon>lamiids</taxon>
        <taxon>Gentianales</taxon>
        <taxon>Rubiaceae</taxon>
        <taxon>Ixoroideae</taxon>
        <taxon>Gardenieae complex</taxon>
        <taxon>Bertiereae - Coffeeae clade</taxon>
        <taxon>Coffeeae</taxon>
        <taxon>Coffea</taxon>
    </lineage>
</organism>
<gene>
    <name evidence="1" type="ORF">GSCOC_T00034634001</name>
</gene>
<keyword evidence="2" id="KW-1185">Reference proteome</keyword>
<dbReference type="Proteomes" id="UP000295252">
    <property type="component" value="Chromosome II"/>
</dbReference>
<evidence type="ECO:0000313" key="1">
    <source>
        <dbReference type="EMBL" id="CDP01116.1"/>
    </source>
</evidence>
<sequence length="83" mass="9147">MSTSILLCCSTPTGLQKVPLFCGLPELDSSEPWSANNEQEQQEIRSIQRCSTGCSSTFRAPSFRFLEWMDSGGSINIRFALPG</sequence>
<protein>
    <submittedName>
        <fullName evidence="1">Uncharacterized protein</fullName>
    </submittedName>
</protein>
<name>A0A068TXY0_COFCA</name>
<dbReference type="Gramene" id="CDP01116">
    <property type="protein sequence ID" value="CDP01116"/>
    <property type="gene ID" value="GSCOC_T00034634001"/>
</dbReference>
<dbReference type="EMBL" id="HG739090">
    <property type="protein sequence ID" value="CDP01116.1"/>
    <property type="molecule type" value="Genomic_DNA"/>
</dbReference>
<dbReference type="InParanoid" id="A0A068TXY0"/>
<proteinExistence type="predicted"/>
<evidence type="ECO:0000313" key="2">
    <source>
        <dbReference type="Proteomes" id="UP000295252"/>
    </source>
</evidence>
<accession>A0A068TXY0</accession>
<reference evidence="2" key="1">
    <citation type="journal article" date="2014" name="Science">
        <title>The coffee genome provides insight into the convergent evolution of caffeine biosynthesis.</title>
        <authorList>
            <person name="Denoeud F."/>
            <person name="Carretero-Paulet L."/>
            <person name="Dereeper A."/>
            <person name="Droc G."/>
            <person name="Guyot R."/>
            <person name="Pietrella M."/>
            <person name="Zheng C."/>
            <person name="Alberti A."/>
            <person name="Anthony F."/>
            <person name="Aprea G."/>
            <person name="Aury J.M."/>
            <person name="Bento P."/>
            <person name="Bernard M."/>
            <person name="Bocs S."/>
            <person name="Campa C."/>
            <person name="Cenci A."/>
            <person name="Combes M.C."/>
            <person name="Crouzillat D."/>
            <person name="Da Silva C."/>
            <person name="Daddiego L."/>
            <person name="De Bellis F."/>
            <person name="Dussert S."/>
            <person name="Garsmeur O."/>
            <person name="Gayraud T."/>
            <person name="Guignon V."/>
            <person name="Jahn K."/>
            <person name="Jamilloux V."/>
            <person name="Joet T."/>
            <person name="Labadie K."/>
            <person name="Lan T."/>
            <person name="Leclercq J."/>
            <person name="Lepelley M."/>
            <person name="Leroy T."/>
            <person name="Li L.T."/>
            <person name="Librado P."/>
            <person name="Lopez L."/>
            <person name="Munoz A."/>
            <person name="Noel B."/>
            <person name="Pallavicini A."/>
            <person name="Perrotta G."/>
            <person name="Poncet V."/>
            <person name="Pot D."/>
            <person name="Priyono X."/>
            <person name="Rigoreau M."/>
            <person name="Rouard M."/>
            <person name="Rozas J."/>
            <person name="Tranchant-Dubreuil C."/>
            <person name="VanBuren R."/>
            <person name="Zhang Q."/>
            <person name="Andrade A.C."/>
            <person name="Argout X."/>
            <person name="Bertrand B."/>
            <person name="de Kochko A."/>
            <person name="Graziosi G."/>
            <person name="Henry R.J."/>
            <person name="Jayarama X."/>
            <person name="Ming R."/>
            <person name="Nagai C."/>
            <person name="Rounsley S."/>
            <person name="Sankoff D."/>
            <person name="Giuliano G."/>
            <person name="Albert V.A."/>
            <person name="Wincker P."/>
            <person name="Lashermes P."/>
        </authorList>
    </citation>
    <scope>NUCLEOTIDE SEQUENCE [LARGE SCALE GENOMIC DNA]</scope>
    <source>
        <strain evidence="2">cv. DH200-94</strain>
    </source>
</reference>
<dbReference type="AlphaFoldDB" id="A0A068TXY0"/>